<evidence type="ECO:0000256" key="1">
    <source>
        <dbReference type="ARBA" id="ARBA00004651"/>
    </source>
</evidence>
<dbReference type="PROSITE" id="PS00211">
    <property type="entry name" value="ABC_TRANSPORTER_1"/>
    <property type="match status" value="1"/>
</dbReference>
<dbReference type="Pfam" id="PF00664">
    <property type="entry name" value="ABC_membrane"/>
    <property type="match status" value="1"/>
</dbReference>
<dbReference type="OrthoDB" id="9762778at2"/>
<evidence type="ECO:0000259" key="8">
    <source>
        <dbReference type="PROSITE" id="PS50893"/>
    </source>
</evidence>
<dbReference type="GO" id="GO:0016887">
    <property type="term" value="F:ATP hydrolysis activity"/>
    <property type="evidence" value="ECO:0007669"/>
    <property type="project" value="InterPro"/>
</dbReference>
<dbReference type="InterPro" id="IPR003593">
    <property type="entry name" value="AAA+_ATPase"/>
</dbReference>
<proteinExistence type="predicted"/>
<keyword evidence="2 7" id="KW-0812">Transmembrane</keyword>
<keyword evidence="6 7" id="KW-0472">Membrane</keyword>
<dbReference type="InterPro" id="IPR027417">
    <property type="entry name" value="P-loop_NTPase"/>
</dbReference>
<dbReference type="PANTHER" id="PTHR24221:SF397">
    <property type="entry name" value="ABC TRANSPORTER, ATP-BINDING TRANSMEMBRANE PROTEIN"/>
    <property type="match status" value="1"/>
</dbReference>
<dbReference type="SUPFAM" id="SSF90123">
    <property type="entry name" value="ABC transporter transmembrane region"/>
    <property type="match status" value="1"/>
</dbReference>
<dbReference type="GO" id="GO:0005886">
    <property type="term" value="C:plasma membrane"/>
    <property type="evidence" value="ECO:0007669"/>
    <property type="project" value="UniProtKB-SubCell"/>
</dbReference>
<evidence type="ECO:0000256" key="3">
    <source>
        <dbReference type="ARBA" id="ARBA00022741"/>
    </source>
</evidence>
<dbReference type="Gene3D" id="3.40.50.300">
    <property type="entry name" value="P-loop containing nucleotide triphosphate hydrolases"/>
    <property type="match status" value="1"/>
</dbReference>
<keyword evidence="5 7" id="KW-1133">Transmembrane helix</keyword>
<feature type="domain" description="ABC transmembrane type-1" evidence="9">
    <location>
        <begin position="16"/>
        <end position="289"/>
    </location>
</feature>
<evidence type="ECO:0000313" key="11">
    <source>
        <dbReference type="Proteomes" id="UP000198838"/>
    </source>
</evidence>
<dbReference type="InterPro" id="IPR017871">
    <property type="entry name" value="ABC_transporter-like_CS"/>
</dbReference>
<dbReference type="InterPro" id="IPR003439">
    <property type="entry name" value="ABC_transporter-like_ATP-bd"/>
</dbReference>
<keyword evidence="4 10" id="KW-0067">ATP-binding</keyword>
<dbReference type="Proteomes" id="UP000198838">
    <property type="component" value="Unassembled WGS sequence"/>
</dbReference>
<dbReference type="InterPro" id="IPR011527">
    <property type="entry name" value="ABC1_TM_dom"/>
</dbReference>
<feature type="transmembrane region" description="Helical" evidence="7">
    <location>
        <begin position="154"/>
        <end position="174"/>
    </location>
</feature>
<gene>
    <name evidence="10" type="ORF">SAMN05216249_108102</name>
</gene>
<dbReference type="GO" id="GO:0140359">
    <property type="term" value="F:ABC-type transporter activity"/>
    <property type="evidence" value="ECO:0007669"/>
    <property type="project" value="InterPro"/>
</dbReference>
<organism evidence="10 11">
    <name type="scientific">Acetitomaculum ruminis DSM 5522</name>
    <dbReference type="NCBI Taxonomy" id="1120918"/>
    <lineage>
        <taxon>Bacteria</taxon>
        <taxon>Bacillati</taxon>
        <taxon>Bacillota</taxon>
        <taxon>Clostridia</taxon>
        <taxon>Lachnospirales</taxon>
        <taxon>Lachnospiraceae</taxon>
        <taxon>Acetitomaculum</taxon>
    </lineage>
</organism>
<feature type="transmembrane region" description="Helical" evidence="7">
    <location>
        <begin position="235"/>
        <end position="257"/>
    </location>
</feature>
<dbReference type="PROSITE" id="PS50929">
    <property type="entry name" value="ABC_TM1F"/>
    <property type="match status" value="1"/>
</dbReference>
<feature type="domain" description="ABC transporter" evidence="8">
    <location>
        <begin position="329"/>
        <end position="564"/>
    </location>
</feature>
<keyword evidence="3" id="KW-0547">Nucleotide-binding</keyword>
<evidence type="ECO:0000259" key="9">
    <source>
        <dbReference type="PROSITE" id="PS50929"/>
    </source>
</evidence>
<feature type="transmembrane region" description="Helical" evidence="7">
    <location>
        <begin position="12"/>
        <end position="32"/>
    </location>
</feature>
<evidence type="ECO:0000313" key="10">
    <source>
        <dbReference type="EMBL" id="SFB07715.1"/>
    </source>
</evidence>
<feature type="transmembrane region" description="Helical" evidence="7">
    <location>
        <begin position="269"/>
        <end position="296"/>
    </location>
</feature>
<evidence type="ECO:0000256" key="7">
    <source>
        <dbReference type="SAM" id="Phobius"/>
    </source>
</evidence>
<dbReference type="InterPro" id="IPR039421">
    <property type="entry name" value="Type_1_exporter"/>
</dbReference>
<feature type="transmembrane region" description="Helical" evidence="7">
    <location>
        <begin position="131"/>
        <end position="148"/>
    </location>
</feature>
<dbReference type="PROSITE" id="PS50893">
    <property type="entry name" value="ABC_TRANSPORTER_2"/>
    <property type="match status" value="1"/>
</dbReference>
<feature type="transmembrane region" description="Helical" evidence="7">
    <location>
        <begin position="52"/>
        <end position="69"/>
    </location>
</feature>
<dbReference type="STRING" id="1120918.SAMN05216249_108102"/>
<dbReference type="PANTHER" id="PTHR24221">
    <property type="entry name" value="ATP-BINDING CASSETTE SUB-FAMILY B"/>
    <property type="match status" value="1"/>
</dbReference>
<dbReference type="SMART" id="SM00382">
    <property type="entry name" value="AAA"/>
    <property type="match status" value="1"/>
</dbReference>
<dbReference type="SUPFAM" id="SSF52540">
    <property type="entry name" value="P-loop containing nucleoside triphosphate hydrolases"/>
    <property type="match status" value="1"/>
</dbReference>
<dbReference type="FunFam" id="3.40.50.300:FF:000218">
    <property type="entry name" value="Multidrug ABC transporter ATP-binding protein"/>
    <property type="match status" value="1"/>
</dbReference>
<protein>
    <submittedName>
        <fullName evidence="10">ATP-binding cassette, subfamily B</fullName>
    </submittedName>
</protein>
<dbReference type="GO" id="GO:0034040">
    <property type="term" value="F:ATPase-coupled lipid transmembrane transporter activity"/>
    <property type="evidence" value="ECO:0007669"/>
    <property type="project" value="TreeGrafter"/>
</dbReference>
<evidence type="ECO:0000256" key="6">
    <source>
        <dbReference type="ARBA" id="ARBA00023136"/>
    </source>
</evidence>
<keyword evidence="11" id="KW-1185">Reference proteome</keyword>
<dbReference type="Pfam" id="PF00005">
    <property type="entry name" value="ABC_tran"/>
    <property type="match status" value="1"/>
</dbReference>
<dbReference type="EMBL" id="FOJY01000008">
    <property type="protein sequence ID" value="SFB07715.1"/>
    <property type="molecule type" value="Genomic_DNA"/>
</dbReference>
<dbReference type="GO" id="GO:0005524">
    <property type="term" value="F:ATP binding"/>
    <property type="evidence" value="ECO:0007669"/>
    <property type="project" value="UniProtKB-KW"/>
</dbReference>
<comment type="subcellular location">
    <subcellularLocation>
        <location evidence="1">Cell membrane</location>
        <topology evidence="1">Multi-pass membrane protein</topology>
    </subcellularLocation>
</comment>
<name>A0A1I0Y313_9FIRM</name>
<evidence type="ECO:0000256" key="4">
    <source>
        <dbReference type="ARBA" id="ARBA00022840"/>
    </source>
</evidence>
<dbReference type="AlphaFoldDB" id="A0A1I0Y313"/>
<accession>A0A1I0Y313</accession>
<dbReference type="RefSeq" id="WP_092872115.1">
    <property type="nucleotide sequence ID" value="NZ_FOJY01000008.1"/>
</dbReference>
<reference evidence="10 11" key="1">
    <citation type="submission" date="2016-10" db="EMBL/GenBank/DDBJ databases">
        <authorList>
            <person name="de Groot N.N."/>
        </authorList>
    </citation>
    <scope>NUCLEOTIDE SEQUENCE [LARGE SCALE GENOMIC DNA]</scope>
    <source>
        <strain evidence="10 11">DSM 5522</strain>
    </source>
</reference>
<sequence>MTEYKKIFRPGIKLNISIVGIVFEGFLTGLNFLVLLKLLRLIFEKGVEIKDIFGSVASLGVIFLFRLILYTISYTESQIGGASVTKKIRKTIGDKLKHIPLGIFTANKTGFYINAATSETADYEQVLTHKMADIIKFFMLNLLLGFYARTINAYVGDIILLILIMLIPTILFSIRQVNKFGTLKNKAREENVSAITEYLTGCQTLRSYGLVGTRNRLLTDTMKKYSDVSYQYEKAILPIGFAYVLFSYVSIAASLLIMSNAYNQGKLLAYELIILFMMLLYVAKISMSLYISLVAYRNLLISKNKIERIFKEKEEKTSDKKLDVKKYDIEFENVDFSYTPEEKVLNQASFTIRENTLNAIVGDSGSGKSTIFNLISKYYEPDKGKIKIGGMDIKGISSEEVLKKISLVDQDVFLFNDTVMNNIRYARENALDEEIFEACKMANCHDFILKLDKGYNTIIGENGKNLSGGERQRLSIARAILRNSPIVLLDEVTSSLDIENELLVKRAIGNLLKTRKTVVMIAHTMPIVEKADCILVVENGKVVEWGNHEQLMKLKGKYARMRQASDSSFIL</sequence>
<dbReference type="Gene3D" id="1.20.1560.10">
    <property type="entry name" value="ABC transporter type 1, transmembrane domain"/>
    <property type="match status" value="1"/>
</dbReference>
<dbReference type="InterPro" id="IPR036640">
    <property type="entry name" value="ABC1_TM_sf"/>
</dbReference>
<evidence type="ECO:0000256" key="2">
    <source>
        <dbReference type="ARBA" id="ARBA00022692"/>
    </source>
</evidence>
<evidence type="ECO:0000256" key="5">
    <source>
        <dbReference type="ARBA" id="ARBA00022989"/>
    </source>
</evidence>